<gene>
    <name evidence="6" type="ORF">ADK37_24390</name>
</gene>
<dbReference type="Proteomes" id="UP000037251">
    <property type="component" value="Unassembled WGS sequence"/>
</dbReference>
<evidence type="ECO:0000313" key="6">
    <source>
        <dbReference type="EMBL" id="KOG33025.1"/>
    </source>
</evidence>
<dbReference type="GO" id="GO:0045892">
    <property type="term" value="P:negative regulation of DNA-templated transcription"/>
    <property type="evidence" value="ECO:0007669"/>
    <property type="project" value="UniProtKB-ARBA"/>
</dbReference>
<dbReference type="InterPro" id="IPR036271">
    <property type="entry name" value="Tet_transcr_reg_TetR-rel_C_sf"/>
</dbReference>
<dbReference type="SUPFAM" id="SSF46689">
    <property type="entry name" value="Homeodomain-like"/>
    <property type="match status" value="1"/>
</dbReference>
<dbReference type="GO" id="GO:0003700">
    <property type="term" value="F:DNA-binding transcription factor activity"/>
    <property type="evidence" value="ECO:0007669"/>
    <property type="project" value="TreeGrafter"/>
</dbReference>
<reference evidence="7" key="1">
    <citation type="submission" date="2015-07" db="EMBL/GenBank/DDBJ databases">
        <authorList>
            <person name="Ju K.-S."/>
            <person name="Doroghazi J.R."/>
            <person name="Metcalf W.W."/>
        </authorList>
    </citation>
    <scope>NUCLEOTIDE SEQUENCE [LARGE SCALE GENOMIC DNA]</scope>
    <source>
        <strain evidence="7">NRRL 2290</strain>
    </source>
</reference>
<dbReference type="PATRIC" id="fig|67356.5.peg.5196"/>
<evidence type="ECO:0000256" key="2">
    <source>
        <dbReference type="ARBA" id="ARBA00023125"/>
    </source>
</evidence>
<dbReference type="PRINTS" id="PR00455">
    <property type="entry name" value="HTHTETR"/>
</dbReference>
<dbReference type="Pfam" id="PF00440">
    <property type="entry name" value="TetR_N"/>
    <property type="match status" value="1"/>
</dbReference>
<dbReference type="PANTHER" id="PTHR30055:SF146">
    <property type="entry name" value="HTH-TYPE TRANSCRIPTIONAL DUAL REGULATOR CECR"/>
    <property type="match status" value="1"/>
</dbReference>
<dbReference type="InterPro" id="IPR009057">
    <property type="entry name" value="Homeodomain-like_sf"/>
</dbReference>
<sequence>MEKNPEGRSARKRQAILEAATEVFLNKGYLGTSMDEVAALASVSKQTVYKNFTDKQRLFTEIIHGGLDRIDELFSGVTGSLADTQDLENDLTALARQFVTILTQPRMLQLRRLVIAEADRFPELGRTYYERGPERVHALLAQSFGRLAHRKLLALDDPLLAANHLTWLITSIPVNKVMFCGTGEHFTRTELDHYADEAVRVFLAAYRHDTRSA</sequence>
<comment type="caution">
    <text evidence="6">The sequence shown here is derived from an EMBL/GenBank/DDBJ whole genome shotgun (WGS) entry which is preliminary data.</text>
</comment>
<feature type="DNA-binding region" description="H-T-H motif" evidence="4">
    <location>
        <begin position="33"/>
        <end position="52"/>
    </location>
</feature>
<evidence type="ECO:0000256" key="1">
    <source>
        <dbReference type="ARBA" id="ARBA00023015"/>
    </source>
</evidence>
<proteinExistence type="predicted"/>
<dbReference type="RefSeq" id="WP_053192112.1">
    <property type="nucleotide sequence ID" value="NZ_KQ948996.1"/>
</dbReference>
<dbReference type="GO" id="GO:0000976">
    <property type="term" value="F:transcription cis-regulatory region binding"/>
    <property type="evidence" value="ECO:0007669"/>
    <property type="project" value="TreeGrafter"/>
</dbReference>
<dbReference type="Gene3D" id="1.10.357.10">
    <property type="entry name" value="Tetracycline Repressor, domain 2"/>
    <property type="match status" value="1"/>
</dbReference>
<evidence type="ECO:0000256" key="3">
    <source>
        <dbReference type="ARBA" id="ARBA00023163"/>
    </source>
</evidence>
<dbReference type="OrthoDB" id="7186128at2"/>
<feature type="domain" description="HTH tetR-type" evidence="5">
    <location>
        <begin position="10"/>
        <end position="70"/>
    </location>
</feature>
<keyword evidence="1" id="KW-0805">Transcription regulation</keyword>
<keyword evidence="3" id="KW-0804">Transcription</keyword>
<dbReference type="eggNOG" id="COG1309">
    <property type="taxonomic scope" value="Bacteria"/>
</dbReference>
<evidence type="ECO:0000313" key="7">
    <source>
        <dbReference type="Proteomes" id="UP000037251"/>
    </source>
</evidence>
<keyword evidence="2 4" id="KW-0238">DNA-binding</keyword>
<dbReference type="Pfam" id="PF14246">
    <property type="entry name" value="TetR_C_7"/>
    <property type="match status" value="1"/>
</dbReference>
<dbReference type="PROSITE" id="PS50977">
    <property type="entry name" value="HTH_TETR_2"/>
    <property type="match status" value="1"/>
</dbReference>
<dbReference type="InterPro" id="IPR039536">
    <property type="entry name" value="TetR_C_Proteobacteria"/>
</dbReference>
<accession>A0A0L8L4G7</accession>
<dbReference type="AlphaFoldDB" id="A0A0L8L4G7"/>
<dbReference type="SUPFAM" id="SSF48498">
    <property type="entry name" value="Tetracyclin repressor-like, C-terminal domain"/>
    <property type="match status" value="1"/>
</dbReference>
<dbReference type="InterPro" id="IPR001647">
    <property type="entry name" value="HTH_TetR"/>
</dbReference>
<organism evidence="6 7">
    <name type="scientific">Streptomyces resistomycificus</name>
    <dbReference type="NCBI Taxonomy" id="67356"/>
    <lineage>
        <taxon>Bacteria</taxon>
        <taxon>Bacillati</taxon>
        <taxon>Actinomycetota</taxon>
        <taxon>Actinomycetes</taxon>
        <taxon>Kitasatosporales</taxon>
        <taxon>Streptomycetaceae</taxon>
        <taxon>Streptomyces</taxon>
        <taxon>Streptomyces aurantiacus group</taxon>
    </lineage>
</organism>
<evidence type="ECO:0000259" key="5">
    <source>
        <dbReference type="PROSITE" id="PS50977"/>
    </source>
</evidence>
<dbReference type="EMBL" id="LGUS01000176">
    <property type="protein sequence ID" value="KOG33025.1"/>
    <property type="molecule type" value="Genomic_DNA"/>
</dbReference>
<protein>
    <submittedName>
        <fullName evidence="6">TetR family transcriptional regulator</fullName>
    </submittedName>
</protein>
<dbReference type="InterPro" id="IPR050109">
    <property type="entry name" value="HTH-type_TetR-like_transc_reg"/>
</dbReference>
<evidence type="ECO:0000256" key="4">
    <source>
        <dbReference type="PROSITE-ProRule" id="PRU00335"/>
    </source>
</evidence>
<dbReference type="FunFam" id="1.10.10.60:FF:000141">
    <property type="entry name" value="TetR family transcriptional regulator"/>
    <property type="match status" value="1"/>
</dbReference>
<dbReference type="PANTHER" id="PTHR30055">
    <property type="entry name" value="HTH-TYPE TRANSCRIPTIONAL REGULATOR RUTR"/>
    <property type="match status" value="1"/>
</dbReference>
<keyword evidence="7" id="KW-1185">Reference proteome</keyword>
<name>A0A0L8L4G7_9ACTN</name>